<keyword evidence="4 11" id="KW-0812">Transmembrane</keyword>
<evidence type="ECO:0000256" key="6">
    <source>
        <dbReference type="ARBA" id="ARBA00022840"/>
    </source>
</evidence>
<dbReference type="SUPFAM" id="SSF52540">
    <property type="entry name" value="P-loop containing nucleoside triphosphate hydrolases"/>
    <property type="match status" value="1"/>
</dbReference>
<feature type="transmembrane region" description="Helical" evidence="11">
    <location>
        <begin position="161"/>
        <end position="183"/>
    </location>
</feature>
<evidence type="ECO:0000256" key="10">
    <source>
        <dbReference type="ARBA" id="ARBA00043264"/>
    </source>
</evidence>
<dbReference type="PANTHER" id="PTHR24221:SF654">
    <property type="entry name" value="ATP-BINDING CASSETTE SUB-FAMILY B MEMBER 6"/>
    <property type="match status" value="1"/>
</dbReference>
<keyword evidence="7" id="KW-0653">Protein transport</keyword>
<dbReference type="EMBL" id="CP002085">
    <property type="protein sequence ID" value="ADK85860.1"/>
    <property type="molecule type" value="Genomic_DNA"/>
</dbReference>
<feature type="domain" description="ABC transmembrane type-1" evidence="13">
    <location>
        <begin position="164"/>
        <end position="444"/>
    </location>
</feature>
<dbReference type="Pfam" id="PF03412">
    <property type="entry name" value="Peptidase_C39"/>
    <property type="match status" value="1"/>
</dbReference>
<reference evidence="15 16" key="1">
    <citation type="journal article" date="2010" name="Stand. Genomic Sci.">
        <title>Complete genome sequence of Desulfarculus baarsii type strain (2st14).</title>
        <authorList>
            <person name="Sun H."/>
            <person name="Spring S."/>
            <person name="Lapidus A."/>
            <person name="Davenport K."/>
            <person name="Del Rio T.G."/>
            <person name="Tice H."/>
            <person name="Nolan M."/>
            <person name="Copeland A."/>
            <person name="Cheng J.F."/>
            <person name="Lucas S."/>
            <person name="Tapia R."/>
            <person name="Goodwin L."/>
            <person name="Pitluck S."/>
            <person name="Ivanova N."/>
            <person name="Pagani I."/>
            <person name="Mavromatis K."/>
            <person name="Ovchinnikova G."/>
            <person name="Pati A."/>
            <person name="Chen A."/>
            <person name="Palaniappan K."/>
            <person name="Hauser L."/>
            <person name="Chang Y.J."/>
            <person name="Jeffries C.D."/>
            <person name="Detter J.C."/>
            <person name="Han C."/>
            <person name="Rohde M."/>
            <person name="Brambilla E."/>
            <person name="Goker M."/>
            <person name="Woyke T."/>
            <person name="Bristow J."/>
            <person name="Eisen J.A."/>
            <person name="Markowitz V."/>
            <person name="Hugenholtz P."/>
            <person name="Kyrpides N.C."/>
            <person name="Klenk H.P."/>
            <person name="Land M."/>
        </authorList>
    </citation>
    <scope>NUCLEOTIDE SEQUENCE [LARGE SCALE GENOMIC DNA]</scope>
    <source>
        <strain evidence="16">ATCC 33931 / DSM 2075 / LMG 7858 / VKM B-1802 / 2st14</strain>
    </source>
</reference>
<evidence type="ECO:0000256" key="9">
    <source>
        <dbReference type="ARBA" id="ARBA00023136"/>
    </source>
</evidence>
<organism evidence="15 16">
    <name type="scientific">Desulfarculus baarsii (strain ATCC 33931 / DSM 2075 / LMG 7858 / VKM B-1802 / 2st14)</name>
    <dbReference type="NCBI Taxonomy" id="644282"/>
    <lineage>
        <taxon>Bacteria</taxon>
        <taxon>Pseudomonadati</taxon>
        <taxon>Thermodesulfobacteriota</taxon>
        <taxon>Desulfarculia</taxon>
        <taxon>Desulfarculales</taxon>
        <taxon>Desulfarculaceae</taxon>
        <taxon>Desulfarculus</taxon>
    </lineage>
</organism>
<dbReference type="GO" id="GO:0043213">
    <property type="term" value="P:bacteriocin transport"/>
    <property type="evidence" value="ECO:0007669"/>
    <property type="project" value="UniProtKB-KW"/>
</dbReference>
<dbReference type="Gene3D" id="1.20.1560.10">
    <property type="entry name" value="ABC transporter type 1, transmembrane domain"/>
    <property type="match status" value="1"/>
</dbReference>
<dbReference type="Gene3D" id="3.90.70.10">
    <property type="entry name" value="Cysteine proteinases"/>
    <property type="match status" value="1"/>
</dbReference>
<dbReference type="GO" id="GO:0015031">
    <property type="term" value="P:protein transport"/>
    <property type="evidence" value="ECO:0007669"/>
    <property type="project" value="UniProtKB-KW"/>
</dbReference>
<dbReference type="Gene3D" id="3.40.50.300">
    <property type="entry name" value="P-loop containing nucleotide triphosphate hydrolases"/>
    <property type="match status" value="1"/>
</dbReference>
<dbReference type="RefSeq" id="WP_013259299.1">
    <property type="nucleotide sequence ID" value="NC_014365.1"/>
</dbReference>
<evidence type="ECO:0000256" key="1">
    <source>
        <dbReference type="ARBA" id="ARBA00004651"/>
    </source>
</evidence>
<keyword evidence="3" id="KW-1003">Cell membrane</keyword>
<proteinExistence type="predicted"/>
<dbReference type="KEGG" id="dbr:Deba_2500"/>
<evidence type="ECO:0000256" key="2">
    <source>
        <dbReference type="ARBA" id="ARBA00022448"/>
    </source>
</evidence>
<name>E1QJW7_DESB2</name>
<evidence type="ECO:0000256" key="8">
    <source>
        <dbReference type="ARBA" id="ARBA00022989"/>
    </source>
</evidence>
<dbReference type="InterPro" id="IPR005074">
    <property type="entry name" value="Peptidase_C39"/>
</dbReference>
<dbReference type="SUPFAM" id="SSF90123">
    <property type="entry name" value="ABC transporter transmembrane region"/>
    <property type="match status" value="1"/>
</dbReference>
<keyword evidence="16" id="KW-1185">Reference proteome</keyword>
<dbReference type="GO" id="GO:0005524">
    <property type="term" value="F:ATP binding"/>
    <property type="evidence" value="ECO:0007669"/>
    <property type="project" value="UniProtKB-KW"/>
</dbReference>
<feature type="transmembrane region" description="Helical" evidence="11">
    <location>
        <begin position="195"/>
        <end position="216"/>
    </location>
</feature>
<dbReference type="NCBIfam" id="TIGR03796">
    <property type="entry name" value="NHLM_micro_ABC1"/>
    <property type="match status" value="1"/>
</dbReference>
<evidence type="ECO:0000259" key="14">
    <source>
        <dbReference type="PROSITE" id="PS50990"/>
    </source>
</evidence>
<dbReference type="GO" id="GO:0016887">
    <property type="term" value="F:ATP hydrolysis activity"/>
    <property type="evidence" value="ECO:0007669"/>
    <property type="project" value="InterPro"/>
</dbReference>
<feature type="transmembrane region" description="Helical" evidence="11">
    <location>
        <begin position="301"/>
        <end position="319"/>
    </location>
</feature>
<dbReference type="Proteomes" id="UP000009047">
    <property type="component" value="Chromosome"/>
</dbReference>
<evidence type="ECO:0000313" key="16">
    <source>
        <dbReference type="Proteomes" id="UP000009047"/>
    </source>
</evidence>
<gene>
    <name evidence="15" type="ordered locus">Deba_2500</name>
</gene>
<keyword evidence="8 11" id="KW-1133">Transmembrane helix</keyword>
<feature type="domain" description="ABC transporter" evidence="12">
    <location>
        <begin position="481"/>
        <end position="714"/>
    </location>
</feature>
<dbReference type="InterPro" id="IPR039421">
    <property type="entry name" value="Type_1_exporter"/>
</dbReference>
<dbReference type="PANTHER" id="PTHR24221">
    <property type="entry name" value="ATP-BINDING CASSETTE SUB-FAMILY B"/>
    <property type="match status" value="1"/>
</dbReference>
<feature type="transmembrane region" description="Helical" evidence="11">
    <location>
        <begin position="415"/>
        <end position="442"/>
    </location>
</feature>
<dbReference type="InterPro" id="IPR036640">
    <property type="entry name" value="ABC1_TM_sf"/>
</dbReference>
<comment type="subcellular location">
    <subcellularLocation>
        <location evidence="1">Cell membrane</location>
        <topology evidence="1">Multi-pass membrane protein</topology>
    </subcellularLocation>
</comment>
<keyword evidence="10" id="KW-0080">Bacteriocin transport</keyword>
<dbReference type="MEROPS" id="C39.005"/>
<dbReference type="InterPro" id="IPR011527">
    <property type="entry name" value="ABC1_TM_dom"/>
</dbReference>
<feature type="domain" description="Peptidase C39" evidence="14">
    <location>
        <begin position="13"/>
        <end position="132"/>
    </location>
</feature>
<keyword evidence="9 11" id="KW-0472">Membrane</keyword>
<dbReference type="GO" id="GO:0034040">
    <property type="term" value="F:ATPase-coupled lipid transmembrane transporter activity"/>
    <property type="evidence" value="ECO:0007669"/>
    <property type="project" value="TreeGrafter"/>
</dbReference>
<dbReference type="PROSITE" id="PS50893">
    <property type="entry name" value="ABC_TRANSPORTER_2"/>
    <property type="match status" value="1"/>
</dbReference>
<feature type="transmembrane region" description="Helical" evidence="11">
    <location>
        <begin position="277"/>
        <end position="295"/>
    </location>
</feature>
<dbReference type="InterPro" id="IPR003439">
    <property type="entry name" value="ABC_transporter-like_ATP-bd"/>
</dbReference>
<evidence type="ECO:0000256" key="7">
    <source>
        <dbReference type="ARBA" id="ARBA00022927"/>
    </source>
</evidence>
<dbReference type="STRING" id="644282.Deba_2500"/>
<dbReference type="OrthoDB" id="9772049at2"/>
<dbReference type="PROSITE" id="PS50990">
    <property type="entry name" value="PEPTIDASE_C39"/>
    <property type="match status" value="1"/>
</dbReference>
<dbReference type="PROSITE" id="PS50929">
    <property type="entry name" value="ABC_TM1F"/>
    <property type="match status" value="1"/>
</dbReference>
<dbReference type="SMART" id="SM00382">
    <property type="entry name" value="AAA"/>
    <property type="match status" value="1"/>
</dbReference>
<dbReference type="Pfam" id="PF00664">
    <property type="entry name" value="ABC_membrane"/>
    <property type="match status" value="1"/>
</dbReference>
<dbReference type="InterPro" id="IPR027417">
    <property type="entry name" value="P-loop_NTPase"/>
</dbReference>
<dbReference type="InterPro" id="IPR022514">
    <property type="entry name" value="NHPM_micro_ABC1"/>
</dbReference>
<evidence type="ECO:0000259" key="13">
    <source>
        <dbReference type="PROSITE" id="PS50929"/>
    </source>
</evidence>
<sequence length="716" mass="78468">MTKARAHTPTVLQMEAVECGAAALAMVLGYFGLYLPLEELREACGVSRDGSKAGNLVRAARAYGLEAQGYRAEVDDLAGHDLPLIVFWNYNHFLVVEGFGKDKVFLNDPAMGPRSVSLEEFRRQYSGVALSFKLTAQFKKGGHPHTIYRALGQRLRWAKPALGFAVICGLALVTPGLLAPTFSKVFVDQYLVAGLAYWVKPLLVAMGLTIIIKCWLSWLQQQALLRLETKMSLVSSGGFLLHALKLPSKFFSMRFAGDIAYRVGINDKVAQLLSGQLATNILGLISLVFYALLMLQYDTPLTLMVVCLGLGNLALLKYVSRRRKDLNLRYLQDLGRLMGVSMNGLQTIETLKAGGSESDFFARWSGYFAKTINTQQRFGVYNLLLSEGPALLNSMGNVMVLGLGALSIMEGELTMGMLLAFQMIMGLFLAPLNALVSLGGTLQEIDGDMRRLDDVLRYPQDEAWAERAPATAEAGKLAGYLEFRDIRFGYSPLAEPLIDKLSFALRPGARTALVGGSGSGKSTIAKLACGLLEPWSGQVLLDGQPRQNLPRRLIVNSLAMVDQSIMLFNGTVRQNLTLWDDQASERAVVQAAKDAMIHDEIMARAGGYDSVVEEGGVNFSGGQRQRLEIARTLANEPSILVLDEATSALDPLSERGIDDNLRRRGCTCLIVAHRLSTIRDCDEIIVLERGKVVQRGRHEELIADAQGPYARLIQAE</sequence>
<dbReference type="AlphaFoldDB" id="E1QJW7"/>
<dbReference type="eggNOG" id="COG2274">
    <property type="taxonomic scope" value="Bacteria"/>
</dbReference>
<evidence type="ECO:0000313" key="15">
    <source>
        <dbReference type="EMBL" id="ADK85860.1"/>
    </source>
</evidence>
<dbReference type="GO" id="GO:0140359">
    <property type="term" value="F:ABC-type transporter activity"/>
    <property type="evidence" value="ECO:0007669"/>
    <property type="project" value="InterPro"/>
</dbReference>
<evidence type="ECO:0000256" key="11">
    <source>
        <dbReference type="SAM" id="Phobius"/>
    </source>
</evidence>
<dbReference type="InterPro" id="IPR017871">
    <property type="entry name" value="ABC_transporter-like_CS"/>
</dbReference>
<dbReference type="GO" id="GO:0008233">
    <property type="term" value="F:peptidase activity"/>
    <property type="evidence" value="ECO:0007669"/>
    <property type="project" value="InterPro"/>
</dbReference>
<dbReference type="HOGENOM" id="CLU_000604_95_3_7"/>
<dbReference type="InterPro" id="IPR003593">
    <property type="entry name" value="AAA+_ATPase"/>
</dbReference>
<dbReference type="GO" id="GO:0005886">
    <property type="term" value="C:plasma membrane"/>
    <property type="evidence" value="ECO:0007669"/>
    <property type="project" value="UniProtKB-SubCell"/>
</dbReference>
<keyword evidence="2" id="KW-0813">Transport</keyword>
<evidence type="ECO:0000256" key="4">
    <source>
        <dbReference type="ARBA" id="ARBA00022692"/>
    </source>
</evidence>
<evidence type="ECO:0000259" key="12">
    <source>
        <dbReference type="PROSITE" id="PS50893"/>
    </source>
</evidence>
<keyword evidence="6" id="KW-0067">ATP-binding</keyword>
<protein>
    <submittedName>
        <fullName evidence="15">ABC transporter related protein</fullName>
    </submittedName>
</protein>
<dbReference type="FunFam" id="3.40.50.300:FF:000299">
    <property type="entry name" value="ABC transporter ATP-binding protein/permease"/>
    <property type="match status" value="1"/>
</dbReference>
<keyword evidence="5" id="KW-0547">Nucleotide-binding</keyword>
<dbReference type="CDD" id="cd18569">
    <property type="entry name" value="ABC_6TM_NHLM_bacteriocin"/>
    <property type="match status" value="1"/>
</dbReference>
<dbReference type="PROSITE" id="PS00211">
    <property type="entry name" value="ABC_TRANSPORTER_1"/>
    <property type="match status" value="1"/>
</dbReference>
<dbReference type="GO" id="GO:0006508">
    <property type="term" value="P:proteolysis"/>
    <property type="evidence" value="ECO:0007669"/>
    <property type="project" value="InterPro"/>
</dbReference>
<accession>E1QJW7</accession>
<evidence type="ECO:0000256" key="5">
    <source>
        <dbReference type="ARBA" id="ARBA00022741"/>
    </source>
</evidence>
<dbReference type="Pfam" id="PF00005">
    <property type="entry name" value="ABC_tran"/>
    <property type="match status" value="1"/>
</dbReference>
<evidence type="ECO:0000256" key="3">
    <source>
        <dbReference type="ARBA" id="ARBA00022475"/>
    </source>
</evidence>